<sequence>MMRIRTTPLFNHMAMIERSQGSGRHHQDAVSPFDRFSTMLEDKFGVQLNQLEKRQPHVVPPWWTPPFVHIAKTATEAVKEHDAMESGTIRLYTDGSGINGHVGAAAVAPDLQLDGINTKRTQYMGTSDVSTVYAAELRGLVLALQLVRDVHKTGATPSRCAIFTDNQAALQAVLNPKCPSGQYILIEAIQVLDELRSQKWNIQFRQRSGGSEFGTTRRDGTPDTSKGPIFTSD</sequence>
<protein>
    <submittedName>
        <fullName evidence="2">Ribonuclease H-like protein</fullName>
    </submittedName>
</protein>
<name>A0A167V2Z4_9HYPO</name>
<evidence type="ECO:0000313" key="3">
    <source>
        <dbReference type="Proteomes" id="UP000076863"/>
    </source>
</evidence>
<evidence type="ECO:0000313" key="2">
    <source>
        <dbReference type="EMBL" id="KZZ86968.1"/>
    </source>
</evidence>
<gene>
    <name evidence="2" type="ORF">BBO_09589</name>
</gene>
<dbReference type="EMBL" id="AZHA01000192">
    <property type="protein sequence ID" value="KZZ86968.1"/>
    <property type="molecule type" value="Genomic_DNA"/>
</dbReference>
<proteinExistence type="predicted"/>
<accession>A0A167V2Z4</accession>
<evidence type="ECO:0000256" key="1">
    <source>
        <dbReference type="SAM" id="MobiDB-lite"/>
    </source>
</evidence>
<feature type="region of interest" description="Disordered" evidence="1">
    <location>
        <begin position="207"/>
        <end position="233"/>
    </location>
</feature>
<dbReference type="InterPro" id="IPR012337">
    <property type="entry name" value="RNaseH-like_sf"/>
</dbReference>
<dbReference type="OrthoDB" id="5082906at2759"/>
<dbReference type="SUPFAM" id="SSF53098">
    <property type="entry name" value="Ribonuclease H-like"/>
    <property type="match status" value="1"/>
</dbReference>
<organism evidence="2 3">
    <name type="scientific">Beauveria brongniartii RCEF 3172</name>
    <dbReference type="NCBI Taxonomy" id="1081107"/>
    <lineage>
        <taxon>Eukaryota</taxon>
        <taxon>Fungi</taxon>
        <taxon>Dikarya</taxon>
        <taxon>Ascomycota</taxon>
        <taxon>Pezizomycotina</taxon>
        <taxon>Sordariomycetes</taxon>
        <taxon>Hypocreomycetidae</taxon>
        <taxon>Hypocreales</taxon>
        <taxon>Cordycipitaceae</taxon>
        <taxon>Beauveria</taxon>
        <taxon>Beauveria brongniartii</taxon>
    </lineage>
</organism>
<dbReference type="Proteomes" id="UP000076863">
    <property type="component" value="Unassembled WGS sequence"/>
</dbReference>
<dbReference type="InterPro" id="IPR036397">
    <property type="entry name" value="RNaseH_sf"/>
</dbReference>
<dbReference type="Gene3D" id="3.30.420.10">
    <property type="entry name" value="Ribonuclease H-like superfamily/Ribonuclease H"/>
    <property type="match status" value="1"/>
</dbReference>
<reference evidence="2 3" key="1">
    <citation type="journal article" date="2016" name="Genome Biol. Evol.">
        <title>Divergent and convergent evolution of fungal pathogenicity.</title>
        <authorList>
            <person name="Shang Y."/>
            <person name="Xiao G."/>
            <person name="Zheng P."/>
            <person name="Cen K."/>
            <person name="Zhan S."/>
            <person name="Wang C."/>
        </authorList>
    </citation>
    <scope>NUCLEOTIDE SEQUENCE [LARGE SCALE GENOMIC DNA]</scope>
    <source>
        <strain evidence="2 3">RCEF 3172</strain>
    </source>
</reference>
<keyword evidence="3" id="KW-1185">Reference proteome</keyword>
<comment type="caution">
    <text evidence="2">The sequence shown here is derived from an EMBL/GenBank/DDBJ whole genome shotgun (WGS) entry which is preliminary data.</text>
</comment>
<dbReference type="CDD" id="cd09276">
    <property type="entry name" value="Rnase_HI_RT_non_LTR"/>
    <property type="match status" value="1"/>
</dbReference>
<dbReference type="AlphaFoldDB" id="A0A167V2Z4"/>
<dbReference type="GO" id="GO:0003676">
    <property type="term" value="F:nucleic acid binding"/>
    <property type="evidence" value="ECO:0007669"/>
    <property type="project" value="InterPro"/>
</dbReference>